<dbReference type="Pfam" id="PF13516">
    <property type="entry name" value="LRR_6"/>
    <property type="match status" value="4"/>
</dbReference>
<feature type="domain" description="F-box/LRR-repeat protein 15-like leucin rich repeat" evidence="1">
    <location>
        <begin position="476"/>
        <end position="533"/>
    </location>
</feature>
<feature type="domain" description="F-box/LRR-repeat protein 15-like leucin rich repeat" evidence="1">
    <location>
        <begin position="349"/>
        <end position="474"/>
    </location>
</feature>
<dbReference type="AlphaFoldDB" id="A0AAV7EDL9"/>
<dbReference type="FunFam" id="3.80.10.10:FF:000276">
    <property type="entry name" value="F-box/LRR-repeat protein 3"/>
    <property type="match status" value="1"/>
</dbReference>
<dbReference type="PANTHER" id="PTHR13318">
    <property type="entry name" value="PARTNER OF PAIRED, ISOFORM B-RELATED"/>
    <property type="match status" value="1"/>
</dbReference>
<dbReference type="GO" id="GO:0031146">
    <property type="term" value="P:SCF-dependent proteasomal ubiquitin-dependent protein catabolic process"/>
    <property type="evidence" value="ECO:0007669"/>
    <property type="project" value="TreeGrafter"/>
</dbReference>
<dbReference type="SMART" id="SM00367">
    <property type="entry name" value="LRR_CC"/>
    <property type="match status" value="18"/>
</dbReference>
<evidence type="ECO:0000259" key="1">
    <source>
        <dbReference type="Pfam" id="PF25372"/>
    </source>
</evidence>
<sequence length="655" mass="71798">MDSTSSSCFEKLNEEIIFTILDYLEENPLDKKSLALVSKYFYLIESRHRKTLKPLRQDLLPSVVSRRYRSLRSLDLALCPLITDKTLTLVSHHCRSTLRSVNLSKSMLFTHVGLSDLVLNCEFLVDIDLSNGTDLTDCAAAAISRAKNLEKLSLARCKLITDLGIGCIAVGCPKLKSINLKWCLGLSDLGVGLVAIKCRELRHLDLSHMQVTKKCLPSIIKLPCLEELILAGCIGIDDKGLTTLPLGCQSLKTLDISNCFNVSHKGLSSITNGAMLLSQLILSQCTPVTQALAESLQKLPNLQSIILDGCHVTSAGLKAIGSCSFSLRELNLRKCHGVTDEGLSFLVTKHKELKKLDITCCRKITHVSIASITSSCPWLLSLRMESCGLVPKESFALIGSSCRFLEELDVTDNEVDDEGLKSISRCSRLRSLKVGICSKISDTGLIHVGLSCPQLVELDLYRVIGVTDVGVAAISSGCPRLQMINLAYCPEITDESLRSLSKCLRLTTLEMRGCPRITSVGLSAVAMGCKQISKIDIKKCHEINDAGMLPLAKFSQHLRQINLSYCSVTDVGLLALANISHLQNMTILHLRGLTPNGLAAALLACGGLIKVKLHSAFKPLLNQTLINHMEARGCTFHWRDKPFQGEVDKKIWKVH</sequence>
<evidence type="ECO:0000313" key="3">
    <source>
        <dbReference type="Proteomes" id="UP000825729"/>
    </source>
</evidence>
<proteinExistence type="predicted"/>
<dbReference type="InterPro" id="IPR001611">
    <property type="entry name" value="Leu-rich_rpt"/>
</dbReference>
<dbReference type="Gene3D" id="3.80.10.10">
    <property type="entry name" value="Ribonuclease Inhibitor"/>
    <property type="match status" value="4"/>
</dbReference>
<accession>A0AAV7EDL9</accession>
<keyword evidence="3" id="KW-1185">Reference proteome</keyword>
<dbReference type="Proteomes" id="UP000825729">
    <property type="component" value="Unassembled WGS sequence"/>
</dbReference>
<dbReference type="PANTHER" id="PTHR13318:SF37">
    <property type="entry name" value="F-BOX DOMAIN-CONTAINING PROTEIN"/>
    <property type="match status" value="1"/>
</dbReference>
<dbReference type="InterPro" id="IPR032675">
    <property type="entry name" value="LRR_dom_sf"/>
</dbReference>
<dbReference type="Pfam" id="PF25372">
    <property type="entry name" value="DUF7885"/>
    <property type="match status" value="2"/>
</dbReference>
<dbReference type="GO" id="GO:0019005">
    <property type="term" value="C:SCF ubiquitin ligase complex"/>
    <property type="evidence" value="ECO:0007669"/>
    <property type="project" value="TreeGrafter"/>
</dbReference>
<dbReference type="InterPro" id="IPR057207">
    <property type="entry name" value="FBXL15_LRR"/>
</dbReference>
<dbReference type="EMBL" id="JAINDJ010000006">
    <property type="protein sequence ID" value="KAG9445338.1"/>
    <property type="molecule type" value="Genomic_DNA"/>
</dbReference>
<reference evidence="2 3" key="1">
    <citation type="submission" date="2021-07" db="EMBL/GenBank/DDBJ databases">
        <title>The Aristolochia fimbriata genome: insights into angiosperm evolution, floral development and chemical biosynthesis.</title>
        <authorList>
            <person name="Jiao Y."/>
        </authorList>
    </citation>
    <scope>NUCLEOTIDE SEQUENCE [LARGE SCALE GENOMIC DNA]</scope>
    <source>
        <strain evidence="2">IBCAS-2021</strain>
        <tissue evidence="2">Leaf</tissue>
    </source>
</reference>
<comment type="caution">
    <text evidence="2">The sequence shown here is derived from an EMBL/GenBank/DDBJ whole genome shotgun (WGS) entry which is preliminary data.</text>
</comment>
<organism evidence="2 3">
    <name type="scientific">Aristolochia fimbriata</name>
    <name type="common">White veined hardy Dutchman's pipe vine</name>
    <dbReference type="NCBI Taxonomy" id="158543"/>
    <lineage>
        <taxon>Eukaryota</taxon>
        <taxon>Viridiplantae</taxon>
        <taxon>Streptophyta</taxon>
        <taxon>Embryophyta</taxon>
        <taxon>Tracheophyta</taxon>
        <taxon>Spermatophyta</taxon>
        <taxon>Magnoliopsida</taxon>
        <taxon>Magnoliidae</taxon>
        <taxon>Piperales</taxon>
        <taxon>Aristolochiaceae</taxon>
        <taxon>Aristolochia</taxon>
    </lineage>
</organism>
<dbReference type="SUPFAM" id="SSF52047">
    <property type="entry name" value="RNI-like"/>
    <property type="match status" value="3"/>
</dbReference>
<protein>
    <recommendedName>
        <fullName evidence="1">F-box/LRR-repeat protein 15-like leucin rich repeat domain-containing protein</fullName>
    </recommendedName>
</protein>
<gene>
    <name evidence="2" type="ORF">H6P81_016678</name>
</gene>
<name>A0AAV7EDL9_ARIFI</name>
<evidence type="ECO:0000313" key="2">
    <source>
        <dbReference type="EMBL" id="KAG9445338.1"/>
    </source>
</evidence>
<dbReference type="InterPro" id="IPR006553">
    <property type="entry name" value="Leu-rich_rpt_Cys-con_subtyp"/>
</dbReference>